<keyword evidence="2" id="KW-1185">Reference proteome</keyword>
<evidence type="ECO:0000313" key="2">
    <source>
        <dbReference type="Proteomes" id="UP000003422"/>
    </source>
</evidence>
<protein>
    <submittedName>
        <fullName evidence="1">Uncharacterized protein</fullName>
    </submittedName>
</protein>
<dbReference type="EMBL" id="AGBB01000202">
    <property type="protein sequence ID" value="EGY76602.1"/>
    <property type="molecule type" value="Genomic_DNA"/>
</dbReference>
<feature type="non-terminal residue" evidence="1">
    <location>
        <position position="1"/>
    </location>
</feature>
<name>G4D6G1_9FIRM</name>
<dbReference type="AlphaFoldDB" id="G4D6G1"/>
<sequence length="54" mass="6277">KLKKGYKRNPCSLFRGLRKLGCFKDNEKYILKHCDTPKKPYIPTHLNSLVKSGN</sequence>
<reference evidence="1 2" key="1">
    <citation type="submission" date="2011-06" db="EMBL/GenBank/DDBJ databases">
        <authorList>
            <person name="Muzny D."/>
            <person name="Qin X."/>
            <person name="Deng J."/>
            <person name="Jiang H."/>
            <person name="Liu Y."/>
            <person name="Qu J."/>
            <person name="Song X.-Z."/>
            <person name="Zhang L."/>
            <person name="Thornton R."/>
            <person name="Coyle M."/>
            <person name="Francisco L."/>
            <person name="Jackson L."/>
            <person name="Javaid M."/>
            <person name="Korchina V."/>
            <person name="Kovar C."/>
            <person name="Mata R."/>
            <person name="Mathew T."/>
            <person name="Ngo R."/>
            <person name="Nguyen L."/>
            <person name="Nguyen N."/>
            <person name="Okwuonu G."/>
            <person name="Ongeri F."/>
            <person name="Pham C."/>
            <person name="Simmons D."/>
            <person name="Wilczek-Boney K."/>
            <person name="Hale W."/>
            <person name="Jakkamsetti A."/>
            <person name="Pham P."/>
            <person name="Ruth R."/>
            <person name="San Lucas F."/>
            <person name="Warren J."/>
            <person name="Zhang J."/>
            <person name="Zhao Z."/>
            <person name="Zhou C."/>
            <person name="Zhu D."/>
            <person name="Lee S."/>
            <person name="Bess C."/>
            <person name="Blankenburg K."/>
            <person name="Forbes L."/>
            <person name="Fu Q."/>
            <person name="Gubbala S."/>
            <person name="Hirani K."/>
            <person name="Jayaseelan J.C."/>
            <person name="Lara F."/>
            <person name="Munidasa M."/>
            <person name="Palculict T."/>
            <person name="Patil S."/>
            <person name="Pu L.-L."/>
            <person name="Saada N."/>
            <person name="Tang L."/>
            <person name="Weissenberger G."/>
            <person name="Zhu Y."/>
            <person name="Hemphill L."/>
            <person name="Shang Y."/>
            <person name="Youmans B."/>
            <person name="Ayvaz T."/>
            <person name="Ross M."/>
            <person name="Santibanez J."/>
            <person name="Aqrawi P."/>
            <person name="Gross S."/>
            <person name="Joshi V."/>
            <person name="Fowler G."/>
            <person name="Nazareth L."/>
            <person name="Reid J."/>
            <person name="Worley K."/>
            <person name="Petrosino J."/>
            <person name="Highlander S."/>
            <person name="Gibbs R."/>
        </authorList>
    </citation>
    <scope>NUCLEOTIDE SEQUENCE [LARGE SCALE GENOMIC DNA]</scope>
    <source>
        <strain evidence="1 2">ATCC 29427</strain>
    </source>
</reference>
<accession>G4D6G1</accession>
<gene>
    <name evidence="1" type="ORF">HMPREF9129_1991</name>
</gene>
<proteinExistence type="predicted"/>
<comment type="caution">
    <text evidence="1">The sequence shown here is derived from an EMBL/GenBank/DDBJ whole genome shotgun (WGS) entry which is preliminary data.</text>
</comment>
<organism evidence="1 2">
    <name type="scientific">Peptoniphilus indolicus ATCC 29427</name>
    <dbReference type="NCBI Taxonomy" id="997350"/>
    <lineage>
        <taxon>Bacteria</taxon>
        <taxon>Bacillati</taxon>
        <taxon>Bacillota</taxon>
        <taxon>Tissierellia</taxon>
        <taxon>Tissierellales</taxon>
        <taxon>Peptoniphilaceae</taxon>
        <taxon>Peptoniphilus</taxon>
    </lineage>
</organism>
<dbReference type="HOGENOM" id="CLU_3055077_0_0_9"/>
<dbReference type="Proteomes" id="UP000003422">
    <property type="component" value="Unassembled WGS sequence"/>
</dbReference>
<evidence type="ECO:0000313" key="1">
    <source>
        <dbReference type="EMBL" id="EGY76602.1"/>
    </source>
</evidence>